<proteinExistence type="predicted"/>
<accession>A0AB34X0C1</accession>
<evidence type="ECO:0000259" key="1">
    <source>
        <dbReference type="PROSITE" id="PS50943"/>
    </source>
</evidence>
<dbReference type="Gene3D" id="1.10.260.40">
    <property type="entry name" value="lambda repressor-like DNA-binding domains"/>
    <property type="match status" value="1"/>
</dbReference>
<sequence>MQQDLWQALENVRSADLAGVDKSTLSRIKNCKTDPKLSTVQALLSTLGLELSVRQVNPWEWIETLCDLIDEVKPKNGRIQAELDRLGDFDAALDMVARRSSFSARGHAWVRLAATDPKDAIGELNACEVDWLISGDWGVQKNLEDTAKNAATVFYVSDLGKVVQASAQSEDGEKVLLVELTPAMWERKVVDCDGSLQFAPKGACLTDAYLLADAIKGDFRLPG</sequence>
<evidence type="ECO:0000313" key="3">
    <source>
        <dbReference type="Proteomes" id="UP000070572"/>
    </source>
</evidence>
<dbReference type="CDD" id="cd00093">
    <property type="entry name" value="HTH_XRE"/>
    <property type="match status" value="1"/>
</dbReference>
<dbReference type="EMBL" id="LSDN01000011">
    <property type="protein sequence ID" value="KXB81306.1"/>
    <property type="molecule type" value="Genomic_DNA"/>
</dbReference>
<dbReference type="Pfam" id="PF01381">
    <property type="entry name" value="HTH_3"/>
    <property type="match status" value="1"/>
</dbReference>
<evidence type="ECO:0000313" key="2">
    <source>
        <dbReference type="EMBL" id="KXB81306.1"/>
    </source>
</evidence>
<reference evidence="2 3" key="1">
    <citation type="submission" date="2016-01" db="EMBL/GenBank/DDBJ databases">
        <authorList>
            <person name="Mitreva M."/>
            <person name="Pepin K.H."/>
            <person name="Mihindukulasuriya K.A."/>
            <person name="Fulton R."/>
            <person name="Fronick C."/>
            <person name="O'Laughlin M."/>
            <person name="Miner T."/>
            <person name="Herter B."/>
            <person name="Rosa B.A."/>
            <person name="Cordes M."/>
            <person name="Tomlinson C."/>
            <person name="Wollam A."/>
            <person name="Palsikar V.B."/>
            <person name="Mardis E.R."/>
            <person name="Wilson R.K."/>
        </authorList>
    </citation>
    <scope>NUCLEOTIDE SEQUENCE [LARGE SCALE GENOMIC DNA]</scope>
    <source>
        <strain evidence="2 3">DNF00696</strain>
    </source>
</reference>
<dbReference type="RefSeq" id="WP_060920217.1">
    <property type="nucleotide sequence ID" value="NZ_KQ960682.1"/>
</dbReference>
<dbReference type="PROSITE" id="PS50943">
    <property type="entry name" value="HTH_CROC1"/>
    <property type="match status" value="1"/>
</dbReference>
<protein>
    <recommendedName>
        <fullName evidence="1">HTH cro/C1-type domain-containing protein</fullName>
    </recommendedName>
</protein>
<dbReference type="InterPro" id="IPR001387">
    <property type="entry name" value="Cro/C1-type_HTH"/>
</dbReference>
<gene>
    <name evidence="2" type="ORF">HMPREF1862_00578</name>
</gene>
<feature type="domain" description="HTH cro/C1-type" evidence="1">
    <location>
        <begin position="15"/>
        <end position="54"/>
    </location>
</feature>
<dbReference type="SUPFAM" id="SSF47413">
    <property type="entry name" value="lambda repressor-like DNA-binding domains"/>
    <property type="match status" value="1"/>
</dbReference>
<comment type="caution">
    <text evidence="2">The sequence shown here is derived from an EMBL/GenBank/DDBJ whole genome shotgun (WGS) entry which is preliminary data.</text>
</comment>
<dbReference type="AlphaFoldDB" id="A0AB34X0C1"/>
<dbReference type="GO" id="GO:0003677">
    <property type="term" value="F:DNA binding"/>
    <property type="evidence" value="ECO:0007669"/>
    <property type="project" value="InterPro"/>
</dbReference>
<dbReference type="Proteomes" id="UP000070572">
    <property type="component" value="Unassembled WGS sequence"/>
</dbReference>
<organism evidence="2 3">
    <name type="scientific">Varibaculum cambriense</name>
    <dbReference type="NCBI Taxonomy" id="184870"/>
    <lineage>
        <taxon>Bacteria</taxon>
        <taxon>Bacillati</taxon>
        <taxon>Actinomycetota</taxon>
        <taxon>Actinomycetes</taxon>
        <taxon>Actinomycetales</taxon>
        <taxon>Actinomycetaceae</taxon>
        <taxon>Varibaculum</taxon>
    </lineage>
</organism>
<name>A0AB34X0C1_9ACTO</name>
<dbReference type="InterPro" id="IPR010982">
    <property type="entry name" value="Lambda_DNA-bd_dom_sf"/>
</dbReference>